<evidence type="ECO:0000313" key="7">
    <source>
        <dbReference type="EMBL" id="TMS37112.1"/>
    </source>
</evidence>
<evidence type="ECO:0000256" key="4">
    <source>
        <dbReference type="PROSITE-ProRule" id="PRU00146"/>
    </source>
</evidence>
<keyword evidence="2 4" id="KW-0863">Zinc-finger</keyword>
<dbReference type="InterPro" id="IPR013083">
    <property type="entry name" value="Znf_RING/FYVE/PHD"/>
</dbReference>
<protein>
    <recommendedName>
        <fullName evidence="6">PHD-type domain-containing protein</fullName>
    </recommendedName>
</protein>
<reference evidence="7 8" key="2">
    <citation type="journal article" date="2019" name="G3 (Bethesda)">
        <title>Hybrid Assembly of the Genome of the Entomopathogenic Nematode Steinernema carpocapsae Identifies the X-Chromosome.</title>
        <authorList>
            <person name="Serra L."/>
            <person name="Macchietto M."/>
            <person name="Macias-Munoz A."/>
            <person name="McGill C.J."/>
            <person name="Rodriguez I.M."/>
            <person name="Rodriguez B."/>
            <person name="Murad R."/>
            <person name="Mortazavi A."/>
        </authorList>
    </citation>
    <scope>NUCLEOTIDE SEQUENCE [LARGE SCALE GENOMIC DNA]</scope>
    <source>
        <strain evidence="7 8">ALL</strain>
    </source>
</reference>
<feature type="domain" description="PHD-type" evidence="6">
    <location>
        <begin position="295"/>
        <end position="356"/>
    </location>
</feature>
<keyword evidence="3" id="KW-0862">Zinc</keyword>
<keyword evidence="8" id="KW-1185">Reference proteome</keyword>
<sequence length="366" mass="39267">MSSLISMPMGANDHLKHLSSPHSLSAVPSPSTASNFSPLHTLNGYSVSGVSPTEASTASSFYPSTQSLPPTAANMEMPPNTSVVDSNLSYSQPVRTPQMQGLCPPEPCHQTVICSPFDDDVERARQSAFLQRIKNSGLKTMSDIECRRQMYPQTPQGTAIQMQMPYASTLRPKLPIPYPQTMSGPSSSSSMPPPAVPHASFASPSFATSGSNKPKKETKTKSKSSTSVSRPPSNYSSSIDVKPSPSSLDGFTVPEFKRKAALSQSPSTSSINVKTEFDTTLRTPTYSGSDRIAREGDCNQCKQPITGESPAIKCTALQQGCSHLYHVKCAGLNDPAVDELTRNPDAEWVCSGCSVSIKTYKLHRIA</sequence>
<feature type="compositionally biased region" description="Polar residues" evidence="5">
    <location>
        <begin position="79"/>
        <end position="88"/>
    </location>
</feature>
<dbReference type="GO" id="GO:0008270">
    <property type="term" value="F:zinc ion binding"/>
    <property type="evidence" value="ECO:0007669"/>
    <property type="project" value="UniProtKB-KW"/>
</dbReference>
<evidence type="ECO:0000313" key="8">
    <source>
        <dbReference type="Proteomes" id="UP000298663"/>
    </source>
</evidence>
<organism evidence="7 8">
    <name type="scientific">Steinernema carpocapsae</name>
    <name type="common">Entomopathogenic nematode</name>
    <dbReference type="NCBI Taxonomy" id="34508"/>
    <lineage>
        <taxon>Eukaryota</taxon>
        <taxon>Metazoa</taxon>
        <taxon>Ecdysozoa</taxon>
        <taxon>Nematoda</taxon>
        <taxon>Chromadorea</taxon>
        <taxon>Rhabditida</taxon>
        <taxon>Tylenchina</taxon>
        <taxon>Panagrolaimomorpha</taxon>
        <taxon>Strongyloidoidea</taxon>
        <taxon>Steinernematidae</taxon>
        <taxon>Steinernema</taxon>
    </lineage>
</organism>
<reference evidence="7 8" key="1">
    <citation type="journal article" date="2015" name="Genome Biol.">
        <title>Comparative genomics of Steinernema reveals deeply conserved gene regulatory networks.</title>
        <authorList>
            <person name="Dillman A.R."/>
            <person name="Macchietto M."/>
            <person name="Porter C.F."/>
            <person name="Rogers A."/>
            <person name="Williams B."/>
            <person name="Antoshechkin I."/>
            <person name="Lee M.M."/>
            <person name="Goodwin Z."/>
            <person name="Lu X."/>
            <person name="Lewis E.E."/>
            <person name="Goodrich-Blair H."/>
            <person name="Stock S.P."/>
            <person name="Adams B.J."/>
            <person name="Sternberg P.W."/>
            <person name="Mortazavi A."/>
        </authorList>
    </citation>
    <scope>NUCLEOTIDE SEQUENCE [LARGE SCALE GENOMIC DNA]</scope>
    <source>
        <strain evidence="7 8">ALL</strain>
    </source>
</reference>
<comment type="caution">
    <text evidence="7">The sequence shown here is derived from an EMBL/GenBank/DDBJ whole genome shotgun (WGS) entry which is preliminary data.</text>
</comment>
<evidence type="ECO:0000256" key="1">
    <source>
        <dbReference type="ARBA" id="ARBA00022723"/>
    </source>
</evidence>
<dbReference type="EMBL" id="AZBU02000001">
    <property type="protein sequence ID" value="TMS37112.1"/>
    <property type="molecule type" value="Genomic_DNA"/>
</dbReference>
<feature type="compositionally biased region" description="Low complexity" evidence="5">
    <location>
        <begin position="223"/>
        <end position="246"/>
    </location>
</feature>
<evidence type="ECO:0000259" key="6">
    <source>
        <dbReference type="PROSITE" id="PS50016"/>
    </source>
</evidence>
<dbReference type="InterPro" id="IPR011011">
    <property type="entry name" value="Znf_FYVE_PHD"/>
</dbReference>
<proteinExistence type="predicted"/>
<dbReference type="STRING" id="34508.A0A4U8UUS4"/>
<dbReference type="Proteomes" id="UP000298663">
    <property type="component" value="Unassembled WGS sequence"/>
</dbReference>
<keyword evidence="1" id="KW-0479">Metal-binding</keyword>
<gene>
    <name evidence="7" type="ORF">L596_004113</name>
</gene>
<evidence type="ECO:0000256" key="3">
    <source>
        <dbReference type="ARBA" id="ARBA00022833"/>
    </source>
</evidence>
<feature type="compositionally biased region" description="Polar residues" evidence="5">
    <location>
        <begin position="53"/>
        <end position="69"/>
    </location>
</feature>
<name>A0A4U8UUS4_STECR</name>
<dbReference type="OrthoDB" id="5906939at2759"/>
<dbReference type="InterPro" id="IPR019787">
    <property type="entry name" value="Znf_PHD-finger"/>
</dbReference>
<dbReference type="PROSITE" id="PS50016">
    <property type="entry name" value="ZF_PHD_2"/>
    <property type="match status" value="1"/>
</dbReference>
<feature type="region of interest" description="Disordered" evidence="5">
    <location>
        <begin position="171"/>
        <end position="246"/>
    </location>
</feature>
<accession>A0A4U8UUS4</accession>
<evidence type="ECO:0000256" key="2">
    <source>
        <dbReference type="ARBA" id="ARBA00022771"/>
    </source>
</evidence>
<evidence type="ECO:0000256" key="5">
    <source>
        <dbReference type="SAM" id="MobiDB-lite"/>
    </source>
</evidence>
<dbReference type="Gene3D" id="3.30.40.10">
    <property type="entry name" value="Zinc/RING finger domain, C3HC4 (zinc finger)"/>
    <property type="match status" value="1"/>
</dbReference>
<dbReference type="SUPFAM" id="SSF57903">
    <property type="entry name" value="FYVE/PHD zinc finger"/>
    <property type="match status" value="1"/>
</dbReference>
<dbReference type="AlphaFoldDB" id="A0A4U8UUS4"/>
<feature type="region of interest" description="Disordered" evidence="5">
    <location>
        <begin position="53"/>
        <end position="88"/>
    </location>
</feature>